<dbReference type="Pfam" id="PF00440">
    <property type="entry name" value="TetR_N"/>
    <property type="match status" value="1"/>
</dbReference>
<dbReference type="InterPro" id="IPR009057">
    <property type="entry name" value="Homeodomain-like_sf"/>
</dbReference>
<dbReference type="EMBL" id="FOSZ01000004">
    <property type="protein sequence ID" value="SFL02541.1"/>
    <property type="molecule type" value="Genomic_DNA"/>
</dbReference>
<organism evidence="6 7">
    <name type="scientific">Shimia haliotis</name>
    <dbReference type="NCBI Taxonomy" id="1280847"/>
    <lineage>
        <taxon>Bacteria</taxon>
        <taxon>Pseudomonadati</taxon>
        <taxon>Pseudomonadota</taxon>
        <taxon>Alphaproteobacteria</taxon>
        <taxon>Rhodobacterales</taxon>
        <taxon>Roseobacteraceae</taxon>
    </lineage>
</organism>
<proteinExistence type="predicted"/>
<feature type="DNA-binding region" description="H-T-H motif" evidence="4">
    <location>
        <begin position="24"/>
        <end position="43"/>
    </location>
</feature>
<evidence type="ECO:0000256" key="4">
    <source>
        <dbReference type="PROSITE-ProRule" id="PRU00335"/>
    </source>
</evidence>
<evidence type="ECO:0000313" key="6">
    <source>
        <dbReference type="EMBL" id="SFL02541.1"/>
    </source>
</evidence>
<dbReference type="AlphaFoldDB" id="A0A1I4EEE6"/>
<evidence type="ECO:0000256" key="3">
    <source>
        <dbReference type="ARBA" id="ARBA00023163"/>
    </source>
</evidence>
<name>A0A1I4EEE6_9RHOB</name>
<dbReference type="GO" id="GO:0000976">
    <property type="term" value="F:transcription cis-regulatory region binding"/>
    <property type="evidence" value="ECO:0007669"/>
    <property type="project" value="TreeGrafter"/>
</dbReference>
<dbReference type="InterPro" id="IPR001647">
    <property type="entry name" value="HTH_TetR"/>
</dbReference>
<evidence type="ECO:0000256" key="1">
    <source>
        <dbReference type="ARBA" id="ARBA00023015"/>
    </source>
</evidence>
<keyword evidence="1" id="KW-0805">Transcription regulation</keyword>
<dbReference type="InterPro" id="IPR050109">
    <property type="entry name" value="HTH-type_TetR-like_transc_reg"/>
</dbReference>
<evidence type="ECO:0000256" key="2">
    <source>
        <dbReference type="ARBA" id="ARBA00023125"/>
    </source>
</evidence>
<reference evidence="7" key="1">
    <citation type="submission" date="2016-10" db="EMBL/GenBank/DDBJ databases">
        <authorList>
            <person name="Varghese N."/>
            <person name="Submissions S."/>
        </authorList>
    </citation>
    <scope>NUCLEOTIDE SEQUENCE [LARGE SCALE GENOMIC DNA]</scope>
    <source>
        <strain evidence="7">DSM 28453</strain>
    </source>
</reference>
<dbReference type="STRING" id="1280847.SAMN04488036_104137"/>
<dbReference type="Gene3D" id="1.10.357.10">
    <property type="entry name" value="Tetracycline Repressor, domain 2"/>
    <property type="match status" value="1"/>
</dbReference>
<dbReference type="Proteomes" id="UP000198851">
    <property type="component" value="Unassembled WGS sequence"/>
</dbReference>
<dbReference type="PANTHER" id="PTHR30055:SF234">
    <property type="entry name" value="HTH-TYPE TRANSCRIPTIONAL REGULATOR BETI"/>
    <property type="match status" value="1"/>
</dbReference>
<accession>A0A1I4EEE6</accession>
<keyword evidence="2 4" id="KW-0238">DNA-binding</keyword>
<dbReference type="GO" id="GO:0003700">
    <property type="term" value="F:DNA-binding transcription factor activity"/>
    <property type="evidence" value="ECO:0007669"/>
    <property type="project" value="TreeGrafter"/>
</dbReference>
<gene>
    <name evidence="6" type="ORF">SAMN04488036_104137</name>
</gene>
<dbReference type="RefSeq" id="WP_093323793.1">
    <property type="nucleotide sequence ID" value="NZ_FOSZ01000004.1"/>
</dbReference>
<dbReference type="OrthoDB" id="9795011at2"/>
<dbReference type="SUPFAM" id="SSF46689">
    <property type="entry name" value="Homeodomain-like"/>
    <property type="match status" value="1"/>
</dbReference>
<feature type="domain" description="HTH tetR-type" evidence="5">
    <location>
        <begin position="3"/>
        <end position="61"/>
    </location>
</feature>
<protein>
    <submittedName>
        <fullName evidence="6">Transcriptional regulator, TetR family</fullName>
    </submittedName>
</protein>
<keyword evidence="7" id="KW-1185">Reference proteome</keyword>
<dbReference type="PANTHER" id="PTHR30055">
    <property type="entry name" value="HTH-TYPE TRANSCRIPTIONAL REGULATOR RUTR"/>
    <property type="match status" value="1"/>
</dbReference>
<keyword evidence="3" id="KW-0804">Transcription</keyword>
<evidence type="ECO:0000313" key="7">
    <source>
        <dbReference type="Proteomes" id="UP000198851"/>
    </source>
</evidence>
<evidence type="ECO:0000259" key="5">
    <source>
        <dbReference type="PROSITE" id="PS50977"/>
    </source>
</evidence>
<dbReference type="PROSITE" id="PS50977">
    <property type="entry name" value="HTH_TETR_2"/>
    <property type="match status" value="1"/>
</dbReference>
<sequence>MIEKTAEAILEAAFSVFDDTPTATLTDVAAEAGVGRATLHRHFSGRDELLTAMAIQAMRELDDVFETAAAEAETYTEALRLGMAAMIPLANRAHFLEDWPSVNSPALAAETERQKHEMIHAIEQAKSEGGFAPDVPSAWIAQSFDALLFAAWEMVKSEDATPKQAADLAWRTLTTGVGGGK</sequence>